<evidence type="ECO:0000256" key="1">
    <source>
        <dbReference type="SAM" id="Phobius"/>
    </source>
</evidence>
<dbReference type="RefSeq" id="WP_006303459.1">
    <property type="nucleotide sequence ID" value="NZ_AEDQ01000001.1"/>
</dbReference>
<feature type="transmembrane region" description="Helical" evidence="1">
    <location>
        <begin position="6"/>
        <end position="26"/>
    </location>
</feature>
<feature type="transmembrane region" description="Helical" evidence="1">
    <location>
        <begin position="379"/>
        <end position="397"/>
    </location>
</feature>
<keyword evidence="1" id="KW-0812">Transmembrane</keyword>
<sequence>MGEWLSFAAAFGVALVLMYIPGLSILKAGRLSLPWALSAAPLISCALIFITGETFAWLRIPLNITLYIFILLCITVAARVWQLQAARSGALLTAPHAAPQPATHTFGCAPISTATLALYLGIGVVCTLIWYVVPLWQPSNLANGWDIVAHLNYAQTFIQNSTYSSLHASYYSTAAAQLNPSSAPATFYPCGWNILCALIAQIANASIPIAANALNSVFLTVCWPLSCMTFVANVFPTQPHARTCAAFVCCLSTIFPWTLLIYGPLFPFLSACCLMPSIYWIFMQLTRSAISPRERIQLGCYFVLGGITLMLLHTSALFSSIVILTPWCASRIAHTSRTITLRSKPISRLALSVIFVIAVCAVWAACYLIIVLKQGLLNFWWPSITTIHQALLQGLLFEFVSSNPWGNWFISPQPVFSVLYILGAIRAFRLKQGRSLVVAFVYLLSLGIVLIAFDTPLKSVLASFWYTDPYRIASLAIICAMPILGLGLHVAVECMCCAYTALITRVRRAFYTRTRRVGSPSSLPGSHRLTVVKAATLILILGIHATVTFPQTGTWKLTGTFDHNERSEYKIALSAPVNNLKVVCAGVHDDRFINRAKINFLQRAHAIVGNDVVLNNPYDGSVLAYGYMGMNTLWRYPKTLQEYERPGFAQLRVEAYAAADRYKVQDIIRRTHATYLLSLGEHVRTDTSLAGDYIPQTFSGITRVTAETPGFTLVLEDGDMKLFRIDESAWNTAAT</sequence>
<feature type="transmembrane region" description="Helical" evidence="1">
    <location>
        <begin position="268"/>
        <end position="286"/>
    </location>
</feature>
<feature type="transmembrane region" description="Helical" evidence="1">
    <location>
        <begin position="298"/>
        <end position="329"/>
    </location>
</feature>
<feature type="transmembrane region" description="Helical" evidence="1">
    <location>
        <begin position="349"/>
        <end position="372"/>
    </location>
</feature>
<feature type="transmembrane region" description="Helical" evidence="1">
    <location>
        <begin position="116"/>
        <end position="133"/>
    </location>
</feature>
<feature type="transmembrane region" description="Helical" evidence="1">
    <location>
        <begin position="435"/>
        <end position="453"/>
    </location>
</feature>
<evidence type="ECO:0000313" key="3">
    <source>
        <dbReference type="Proteomes" id="UP000004431"/>
    </source>
</evidence>
<keyword evidence="3" id="KW-1185">Reference proteome</keyword>
<evidence type="ECO:0008006" key="4">
    <source>
        <dbReference type="Google" id="ProtNLM"/>
    </source>
</evidence>
<feature type="transmembrane region" description="Helical" evidence="1">
    <location>
        <begin position="409"/>
        <end position="428"/>
    </location>
</feature>
<dbReference type="InterPro" id="IPR046671">
    <property type="entry name" value="DUF6541"/>
</dbReference>
<gene>
    <name evidence="2" type="ORF">HMPREF9248_1253</name>
</gene>
<comment type="caution">
    <text evidence="2">The sequence shown here is derived from an EMBL/GenBank/DDBJ whole genome shotgun (WGS) entry which is preliminary data.</text>
</comment>
<evidence type="ECO:0000313" key="2">
    <source>
        <dbReference type="EMBL" id="EFL44748.1"/>
    </source>
</evidence>
<organism evidence="2 3">
    <name type="scientific">Fannyhessea vaginae PB189-T1-4</name>
    <dbReference type="NCBI Taxonomy" id="866774"/>
    <lineage>
        <taxon>Bacteria</taxon>
        <taxon>Bacillati</taxon>
        <taxon>Actinomycetota</taxon>
        <taxon>Coriobacteriia</taxon>
        <taxon>Coriobacteriales</taxon>
        <taxon>Atopobiaceae</taxon>
        <taxon>Fannyhessea</taxon>
    </lineage>
</organism>
<feature type="transmembrane region" description="Helical" evidence="1">
    <location>
        <begin position="64"/>
        <end position="81"/>
    </location>
</feature>
<keyword evidence="1" id="KW-0472">Membrane</keyword>
<proteinExistence type="predicted"/>
<reference evidence="2 3" key="1">
    <citation type="submission" date="2010-08" db="EMBL/GenBank/DDBJ databases">
        <authorList>
            <person name="Durkin A.S."/>
            <person name="Madupu R."/>
            <person name="Torralba M."/>
            <person name="Gillis M."/>
            <person name="Methe B."/>
            <person name="Sutton G."/>
            <person name="Nelson K.E."/>
        </authorList>
    </citation>
    <scope>NUCLEOTIDE SEQUENCE [LARGE SCALE GENOMIC DNA]</scope>
    <source>
        <strain evidence="2 3">PB189-T1-4</strain>
    </source>
</reference>
<feature type="transmembrane region" description="Helical" evidence="1">
    <location>
        <begin position="213"/>
        <end position="232"/>
    </location>
</feature>
<protein>
    <recommendedName>
        <fullName evidence="4">ATP synthase F0, A subunit</fullName>
    </recommendedName>
</protein>
<keyword evidence="1" id="KW-1133">Transmembrane helix</keyword>
<dbReference type="Proteomes" id="UP000004431">
    <property type="component" value="Unassembled WGS sequence"/>
</dbReference>
<dbReference type="EMBL" id="AEDQ01000001">
    <property type="protein sequence ID" value="EFL44748.1"/>
    <property type="molecule type" value="Genomic_DNA"/>
</dbReference>
<name>A0ABN0B1Q8_9ACTN</name>
<dbReference type="Pfam" id="PF20176">
    <property type="entry name" value="DUF6541"/>
    <property type="match status" value="1"/>
</dbReference>
<feature type="transmembrane region" description="Helical" evidence="1">
    <location>
        <begin position="33"/>
        <end position="58"/>
    </location>
</feature>
<accession>A0ABN0B1Q8</accession>
<feature type="transmembrane region" description="Helical" evidence="1">
    <location>
        <begin position="473"/>
        <end position="503"/>
    </location>
</feature>